<feature type="domain" description="Heterokaryon incompatibility" evidence="1">
    <location>
        <begin position="56"/>
        <end position="202"/>
    </location>
</feature>
<name>A0A6G1IPK2_9PLEO</name>
<sequence length="475" mass="53795">FYSPANYDFYSKRPYLPLDKSKRSIRLLKVIHHDDAGYFRCELTDEIPLPDAHGTYTAVSYCAGNPKNTRAIEVNGIKFNAFANLVIALDETLHYRAKAYGDEEPLLWLDQVCINQSDPTERSHQVGFMRDIYSSAWEVAVCLSTSKTKSRAMSWIEHVGTRVPGLEAVFKRASNSVFVNGCNDVLKMLGQPWWTRAWIFQEYTVSQSAHFIYGGQFMHGRMFSAILLHFMLTIREAKYHHIFLENNPQYISGGPEHRQMIRLSEIRSSLHESIEAAKFILKSKEIQTRLESFNQLLSHSRRCGVSDPRDRVYAFVGLVDPMYGIVPDYDAANTAQRVFSETARRIILHEGNLSILSHAVLCRGDMGSTLPSWVPDWTSKDSVAKQQLRESLIRHGNFDASRGTRMDASFSGGCKVLEITGIFVDNIVDVRMDLSRSSTSKGYRARTGPEVLPDDQIWILSGARLPLVLRSIQGG</sequence>
<evidence type="ECO:0000313" key="2">
    <source>
        <dbReference type="EMBL" id="KAF2679913.1"/>
    </source>
</evidence>
<reference evidence="2" key="1">
    <citation type="journal article" date="2020" name="Stud. Mycol.">
        <title>101 Dothideomycetes genomes: a test case for predicting lifestyles and emergence of pathogens.</title>
        <authorList>
            <person name="Haridas S."/>
            <person name="Albert R."/>
            <person name="Binder M."/>
            <person name="Bloem J."/>
            <person name="Labutti K."/>
            <person name="Salamov A."/>
            <person name="Andreopoulos B."/>
            <person name="Baker S."/>
            <person name="Barry K."/>
            <person name="Bills G."/>
            <person name="Bluhm B."/>
            <person name="Cannon C."/>
            <person name="Castanera R."/>
            <person name="Culley D."/>
            <person name="Daum C."/>
            <person name="Ezra D."/>
            <person name="Gonzalez J."/>
            <person name="Henrissat B."/>
            <person name="Kuo A."/>
            <person name="Liang C."/>
            <person name="Lipzen A."/>
            <person name="Lutzoni F."/>
            <person name="Magnuson J."/>
            <person name="Mondo S."/>
            <person name="Nolan M."/>
            <person name="Ohm R."/>
            <person name="Pangilinan J."/>
            <person name="Park H.-J."/>
            <person name="Ramirez L."/>
            <person name="Alfaro M."/>
            <person name="Sun H."/>
            <person name="Tritt A."/>
            <person name="Yoshinaga Y."/>
            <person name="Zwiers L.-H."/>
            <person name="Turgeon B."/>
            <person name="Goodwin S."/>
            <person name="Spatafora J."/>
            <person name="Crous P."/>
            <person name="Grigoriev I."/>
        </authorList>
    </citation>
    <scope>NUCLEOTIDE SEQUENCE</scope>
    <source>
        <strain evidence="2">CBS 122367</strain>
    </source>
</reference>
<dbReference type="OrthoDB" id="3477286at2759"/>
<dbReference type="EMBL" id="MU005600">
    <property type="protein sequence ID" value="KAF2679913.1"/>
    <property type="molecule type" value="Genomic_DNA"/>
</dbReference>
<proteinExistence type="predicted"/>
<evidence type="ECO:0000259" key="1">
    <source>
        <dbReference type="Pfam" id="PF06985"/>
    </source>
</evidence>
<gene>
    <name evidence="2" type="ORF">K458DRAFT_282360</name>
</gene>
<feature type="non-terminal residue" evidence="2">
    <location>
        <position position="1"/>
    </location>
</feature>
<accession>A0A6G1IPK2</accession>
<dbReference type="Pfam" id="PF06985">
    <property type="entry name" value="HET"/>
    <property type="match status" value="1"/>
</dbReference>
<dbReference type="Proteomes" id="UP000799291">
    <property type="component" value="Unassembled WGS sequence"/>
</dbReference>
<feature type="non-terminal residue" evidence="2">
    <location>
        <position position="475"/>
    </location>
</feature>
<dbReference type="InterPro" id="IPR010730">
    <property type="entry name" value="HET"/>
</dbReference>
<keyword evidence="3" id="KW-1185">Reference proteome</keyword>
<organism evidence="2 3">
    <name type="scientific">Lentithecium fluviatile CBS 122367</name>
    <dbReference type="NCBI Taxonomy" id="1168545"/>
    <lineage>
        <taxon>Eukaryota</taxon>
        <taxon>Fungi</taxon>
        <taxon>Dikarya</taxon>
        <taxon>Ascomycota</taxon>
        <taxon>Pezizomycotina</taxon>
        <taxon>Dothideomycetes</taxon>
        <taxon>Pleosporomycetidae</taxon>
        <taxon>Pleosporales</taxon>
        <taxon>Massarineae</taxon>
        <taxon>Lentitheciaceae</taxon>
        <taxon>Lentithecium</taxon>
    </lineage>
</organism>
<dbReference type="AlphaFoldDB" id="A0A6G1IPK2"/>
<dbReference type="InterPro" id="IPR052895">
    <property type="entry name" value="HetReg/Transcr_Mod"/>
</dbReference>
<evidence type="ECO:0000313" key="3">
    <source>
        <dbReference type="Proteomes" id="UP000799291"/>
    </source>
</evidence>
<protein>
    <recommendedName>
        <fullName evidence="1">Heterokaryon incompatibility domain-containing protein</fullName>
    </recommendedName>
</protein>
<dbReference type="PANTHER" id="PTHR24148:SF73">
    <property type="entry name" value="HET DOMAIN PROTEIN (AFU_ORTHOLOGUE AFUA_8G01020)"/>
    <property type="match status" value="1"/>
</dbReference>
<dbReference type="PANTHER" id="PTHR24148">
    <property type="entry name" value="ANKYRIN REPEAT DOMAIN-CONTAINING PROTEIN 39 HOMOLOG-RELATED"/>
    <property type="match status" value="1"/>
</dbReference>